<gene>
    <name evidence="3" type="ORF">G7Y85_04135</name>
</gene>
<keyword evidence="2" id="KW-0503">Monooxygenase</keyword>
<evidence type="ECO:0000313" key="3">
    <source>
        <dbReference type="EMBL" id="NGY03941.1"/>
    </source>
</evidence>
<dbReference type="EMBL" id="JAAMOW010000002">
    <property type="protein sequence ID" value="NGY03941.1"/>
    <property type="molecule type" value="Genomic_DNA"/>
</dbReference>
<dbReference type="SUPFAM" id="SSF48264">
    <property type="entry name" value="Cytochrome P450"/>
    <property type="match status" value="1"/>
</dbReference>
<dbReference type="GO" id="GO:0020037">
    <property type="term" value="F:heme binding"/>
    <property type="evidence" value="ECO:0007669"/>
    <property type="project" value="InterPro"/>
</dbReference>
<dbReference type="PANTHER" id="PTHR46696:SF6">
    <property type="entry name" value="P450, PUTATIVE (EUROFUNG)-RELATED"/>
    <property type="match status" value="1"/>
</dbReference>
<dbReference type="InterPro" id="IPR001128">
    <property type="entry name" value="Cyt_P450"/>
</dbReference>
<dbReference type="RefSeq" id="WP_166252232.1">
    <property type="nucleotide sequence ID" value="NZ_JAAMOW010000002.1"/>
</dbReference>
<comment type="similarity">
    <text evidence="1 2">Belongs to the cytochrome P450 family.</text>
</comment>
<keyword evidence="2" id="KW-0479">Metal-binding</keyword>
<dbReference type="InterPro" id="IPR002397">
    <property type="entry name" value="Cyt_P450_B"/>
</dbReference>
<organism evidence="3 4">
    <name type="scientific">Solimonas terrae</name>
    <dbReference type="NCBI Taxonomy" id="1396819"/>
    <lineage>
        <taxon>Bacteria</taxon>
        <taxon>Pseudomonadati</taxon>
        <taxon>Pseudomonadota</taxon>
        <taxon>Gammaproteobacteria</taxon>
        <taxon>Nevskiales</taxon>
        <taxon>Nevskiaceae</taxon>
        <taxon>Solimonas</taxon>
    </lineage>
</organism>
<keyword evidence="4" id="KW-1185">Reference proteome</keyword>
<dbReference type="GO" id="GO:0005506">
    <property type="term" value="F:iron ion binding"/>
    <property type="evidence" value="ECO:0007669"/>
    <property type="project" value="InterPro"/>
</dbReference>
<name>A0A6M2BP02_9GAMM</name>
<keyword evidence="2" id="KW-0408">Iron</keyword>
<protein>
    <submittedName>
        <fullName evidence="3">Cytochrome P450</fullName>
    </submittedName>
</protein>
<keyword evidence="2" id="KW-0560">Oxidoreductase</keyword>
<proteinExistence type="inferred from homology"/>
<evidence type="ECO:0000256" key="1">
    <source>
        <dbReference type="ARBA" id="ARBA00010617"/>
    </source>
</evidence>
<accession>A0A6M2BP02</accession>
<sequence>MSPAVPKPDHVADAAVYDFDMFADPAYVADPHKRILDLVKNAPPVFWTPRNGGHWMIMSHEANFAAARDIETFSSNFIPKERLAAMQAQMPRHLPMPLPINVDPPDHTKYRAPLQKVFSPKTINGLKDSIRELAGQLIDKIKADGKCDFMTSVAEPLPVVVFLKMLGLPLERMEEYREIVSQHLSDPTPNPIDSIKKLWRIVDSIKDTLEERRVNPQDDIISMLWKTEIDGQPMTMADMENYSVVLFIAGLDTVMNGIGHGVRYLATDLPLQDRLRQNPELVGEASEEMLRRFTFTVPPRIIGKDAVFNGLEMKKGERAMLFLPAADLDAKAFANPDTYNLDRENKTHIAFNAGVHRCLGSHLARVELQVCYEEMLARLPRFRLDPANPPTFHCGHVVGVSSLHLVWDT</sequence>
<dbReference type="InterPro" id="IPR036396">
    <property type="entry name" value="Cyt_P450_sf"/>
</dbReference>
<dbReference type="Gene3D" id="1.10.630.10">
    <property type="entry name" value="Cytochrome P450"/>
    <property type="match status" value="1"/>
</dbReference>
<evidence type="ECO:0000256" key="2">
    <source>
        <dbReference type="RuleBase" id="RU000461"/>
    </source>
</evidence>
<dbReference type="PROSITE" id="PS00086">
    <property type="entry name" value="CYTOCHROME_P450"/>
    <property type="match status" value="1"/>
</dbReference>
<dbReference type="InterPro" id="IPR017972">
    <property type="entry name" value="Cyt_P450_CS"/>
</dbReference>
<evidence type="ECO:0000313" key="4">
    <source>
        <dbReference type="Proteomes" id="UP000472676"/>
    </source>
</evidence>
<dbReference type="PANTHER" id="PTHR46696">
    <property type="entry name" value="P450, PUTATIVE (EUROFUNG)-RELATED"/>
    <property type="match status" value="1"/>
</dbReference>
<dbReference type="Proteomes" id="UP000472676">
    <property type="component" value="Unassembled WGS sequence"/>
</dbReference>
<dbReference type="Pfam" id="PF00067">
    <property type="entry name" value="p450"/>
    <property type="match status" value="1"/>
</dbReference>
<reference evidence="3 4" key="1">
    <citation type="journal article" date="2014" name="Int. J. Syst. Evol. Microbiol.">
        <title>Solimonas terrae sp. nov., isolated from soil.</title>
        <authorList>
            <person name="Kim S.J."/>
            <person name="Moon J.Y."/>
            <person name="Weon H.Y."/>
            <person name="Ahn J.H."/>
            <person name="Chen W.M."/>
            <person name="Kwon S.W."/>
        </authorList>
    </citation>
    <scope>NUCLEOTIDE SEQUENCE [LARGE SCALE GENOMIC DNA]</scope>
    <source>
        <strain evidence="3 4">KIS83-12</strain>
    </source>
</reference>
<dbReference type="PRINTS" id="PR00359">
    <property type="entry name" value="BP450"/>
</dbReference>
<dbReference type="GO" id="GO:0016705">
    <property type="term" value="F:oxidoreductase activity, acting on paired donors, with incorporation or reduction of molecular oxygen"/>
    <property type="evidence" value="ECO:0007669"/>
    <property type="project" value="InterPro"/>
</dbReference>
<keyword evidence="2" id="KW-0349">Heme</keyword>
<dbReference type="GO" id="GO:0004497">
    <property type="term" value="F:monooxygenase activity"/>
    <property type="evidence" value="ECO:0007669"/>
    <property type="project" value="UniProtKB-KW"/>
</dbReference>
<dbReference type="AlphaFoldDB" id="A0A6M2BP02"/>
<comment type="caution">
    <text evidence="3">The sequence shown here is derived from an EMBL/GenBank/DDBJ whole genome shotgun (WGS) entry which is preliminary data.</text>
</comment>